<reference evidence="2" key="1">
    <citation type="journal article" date="2020" name="Nat. Commun.">
        <title>Large-scale genome sequencing of mycorrhizal fungi provides insights into the early evolution of symbiotic traits.</title>
        <authorList>
            <person name="Miyauchi S."/>
            <person name="Kiss E."/>
            <person name="Kuo A."/>
            <person name="Drula E."/>
            <person name="Kohler A."/>
            <person name="Sanchez-Garcia M."/>
            <person name="Morin E."/>
            <person name="Andreopoulos B."/>
            <person name="Barry K.W."/>
            <person name="Bonito G."/>
            <person name="Buee M."/>
            <person name="Carver A."/>
            <person name="Chen C."/>
            <person name="Cichocki N."/>
            <person name="Clum A."/>
            <person name="Culley D."/>
            <person name="Crous P.W."/>
            <person name="Fauchery L."/>
            <person name="Girlanda M."/>
            <person name="Hayes R.D."/>
            <person name="Keri Z."/>
            <person name="LaButti K."/>
            <person name="Lipzen A."/>
            <person name="Lombard V."/>
            <person name="Magnuson J."/>
            <person name="Maillard F."/>
            <person name="Murat C."/>
            <person name="Nolan M."/>
            <person name="Ohm R.A."/>
            <person name="Pangilinan J."/>
            <person name="Pereira M.F."/>
            <person name="Perotto S."/>
            <person name="Peter M."/>
            <person name="Pfister S."/>
            <person name="Riley R."/>
            <person name="Sitrit Y."/>
            <person name="Stielow J.B."/>
            <person name="Szollosi G."/>
            <person name="Zifcakova L."/>
            <person name="Stursova M."/>
            <person name="Spatafora J.W."/>
            <person name="Tedersoo L."/>
            <person name="Vaario L.M."/>
            <person name="Yamada A."/>
            <person name="Yan M."/>
            <person name="Wang P."/>
            <person name="Xu J."/>
            <person name="Bruns T."/>
            <person name="Baldrian P."/>
            <person name="Vilgalys R."/>
            <person name="Dunand C."/>
            <person name="Henrissat B."/>
            <person name="Grigoriev I.V."/>
            <person name="Hibbett D."/>
            <person name="Nagy L.G."/>
            <person name="Martin F.M."/>
        </authorList>
    </citation>
    <scope>NUCLEOTIDE SEQUENCE</scope>
    <source>
        <strain evidence="2">UP504</strain>
    </source>
</reference>
<dbReference type="Proteomes" id="UP000886523">
    <property type="component" value="Unassembled WGS sequence"/>
</dbReference>
<organism evidence="2 3">
    <name type="scientific">Hydnum rufescens UP504</name>
    <dbReference type="NCBI Taxonomy" id="1448309"/>
    <lineage>
        <taxon>Eukaryota</taxon>
        <taxon>Fungi</taxon>
        <taxon>Dikarya</taxon>
        <taxon>Basidiomycota</taxon>
        <taxon>Agaricomycotina</taxon>
        <taxon>Agaricomycetes</taxon>
        <taxon>Cantharellales</taxon>
        <taxon>Hydnaceae</taxon>
        <taxon>Hydnum</taxon>
    </lineage>
</organism>
<sequence>MGEIFTGPTVNCILRREQYSPIGSSSLAAVQRFSESGFFLYFTPSSYYSCSVTTPDQHGKGKQSPAQSTTGHQAVVRRDSGVKDGVWKQLELDKSRAQAVETKATENINRHDGALRRATARQNSKPGPCVERGETKSSRRNSSASGKQPAFEWSGRWQEGEVAAEFRRIRPEQETKRREEQNMQRRTWAFACKASHGSNR</sequence>
<dbReference type="EMBL" id="MU128932">
    <property type="protein sequence ID" value="KAF9517361.1"/>
    <property type="molecule type" value="Genomic_DNA"/>
</dbReference>
<evidence type="ECO:0000256" key="1">
    <source>
        <dbReference type="SAM" id="MobiDB-lite"/>
    </source>
</evidence>
<feature type="compositionally biased region" description="Basic and acidic residues" evidence="1">
    <location>
        <begin position="164"/>
        <end position="183"/>
    </location>
</feature>
<evidence type="ECO:0000313" key="2">
    <source>
        <dbReference type="EMBL" id="KAF9517361.1"/>
    </source>
</evidence>
<gene>
    <name evidence="2" type="ORF">BS47DRAFT_1389893</name>
</gene>
<comment type="caution">
    <text evidence="2">The sequence shown here is derived from an EMBL/GenBank/DDBJ whole genome shotgun (WGS) entry which is preliminary data.</text>
</comment>
<proteinExistence type="predicted"/>
<accession>A0A9P6B475</accession>
<evidence type="ECO:0000313" key="3">
    <source>
        <dbReference type="Proteomes" id="UP000886523"/>
    </source>
</evidence>
<dbReference type="AlphaFoldDB" id="A0A9P6B475"/>
<feature type="region of interest" description="Disordered" evidence="1">
    <location>
        <begin position="101"/>
        <end position="200"/>
    </location>
</feature>
<feature type="region of interest" description="Disordered" evidence="1">
    <location>
        <begin position="52"/>
        <end position="74"/>
    </location>
</feature>
<name>A0A9P6B475_9AGAM</name>
<keyword evidence="3" id="KW-1185">Reference proteome</keyword>
<protein>
    <submittedName>
        <fullName evidence="2">Uncharacterized protein</fullName>
    </submittedName>
</protein>